<keyword evidence="7 8" id="KW-0472">Membrane</keyword>
<dbReference type="GO" id="GO:0005886">
    <property type="term" value="C:plasma membrane"/>
    <property type="evidence" value="ECO:0007669"/>
    <property type="project" value="UniProtKB-SubCell"/>
</dbReference>
<proteinExistence type="inferred from homology"/>
<sequence>MLRKSLAVPVLLLLLLFSFSFSLSSGAYEMSLTTVWQTLLQLHPDTLEHTIIHEIRLPRSLLAVLVGCALALAGAAFQAVLRNPLADPYILGVSGGAALGAVGAMALGVWLTLSIPLLSFSGALLALAIVYLVGGVHRTSAPTLILAGVMVGSLASALLLFVLWSIPAESVRSAVFWLAGDLSAENVQWIWPGFVLVSLAAGWLWLMAPALDLFTQGEDGAADLGLNVTVARLVVFAAAGAITAAAVALAGLIGFVGLVVPHVVRLLWGPGHRFLLPTSALLGASFLLLADTVSRLVFAPAQLPVGIITALIGAPCFLYLLRRREVKL</sequence>
<dbReference type="SUPFAM" id="SSF81345">
    <property type="entry name" value="ABC transporter involved in vitamin B12 uptake, BtuC"/>
    <property type="match status" value="1"/>
</dbReference>
<evidence type="ECO:0000256" key="4">
    <source>
        <dbReference type="ARBA" id="ARBA00022475"/>
    </source>
</evidence>
<keyword evidence="10" id="KW-1185">Reference proteome</keyword>
<dbReference type="EMBL" id="JACHID010000008">
    <property type="protein sequence ID" value="MBB5022129.1"/>
    <property type="molecule type" value="Genomic_DNA"/>
</dbReference>
<dbReference type="InterPro" id="IPR000522">
    <property type="entry name" value="ABC_transptr_permease_BtuC"/>
</dbReference>
<dbReference type="Proteomes" id="UP000528322">
    <property type="component" value="Unassembled WGS sequence"/>
</dbReference>
<evidence type="ECO:0000256" key="6">
    <source>
        <dbReference type="ARBA" id="ARBA00022989"/>
    </source>
</evidence>
<keyword evidence="3" id="KW-0813">Transport</keyword>
<evidence type="ECO:0000256" key="7">
    <source>
        <dbReference type="ARBA" id="ARBA00023136"/>
    </source>
</evidence>
<keyword evidence="5 8" id="KW-0812">Transmembrane</keyword>
<feature type="transmembrane region" description="Helical" evidence="8">
    <location>
        <begin position="303"/>
        <end position="321"/>
    </location>
</feature>
<keyword evidence="6 8" id="KW-1133">Transmembrane helix</keyword>
<dbReference type="RefSeq" id="WP_183732083.1">
    <property type="nucleotide sequence ID" value="NZ_JACHID010000008.1"/>
</dbReference>
<dbReference type="InterPro" id="IPR037294">
    <property type="entry name" value="ABC_BtuC-like"/>
</dbReference>
<dbReference type="Pfam" id="PF01032">
    <property type="entry name" value="FecCD"/>
    <property type="match status" value="1"/>
</dbReference>
<keyword evidence="4" id="KW-1003">Cell membrane</keyword>
<evidence type="ECO:0000256" key="3">
    <source>
        <dbReference type="ARBA" id="ARBA00022448"/>
    </source>
</evidence>
<dbReference type="PANTHER" id="PTHR30472">
    <property type="entry name" value="FERRIC ENTEROBACTIN TRANSPORT SYSTEM PERMEASE PROTEIN"/>
    <property type="match status" value="1"/>
</dbReference>
<feature type="transmembrane region" description="Helical" evidence="8">
    <location>
        <begin position="61"/>
        <end position="81"/>
    </location>
</feature>
<dbReference type="PANTHER" id="PTHR30472:SF25">
    <property type="entry name" value="ABC TRANSPORTER PERMEASE PROTEIN MJ0876-RELATED"/>
    <property type="match status" value="1"/>
</dbReference>
<evidence type="ECO:0000256" key="1">
    <source>
        <dbReference type="ARBA" id="ARBA00004651"/>
    </source>
</evidence>
<organism evidence="9 10">
    <name type="scientific">Desulfurispira natronophila</name>
    <dbReference type="NCBI Taxonomy" id="682562"/>
    <lineage>
        <taxon>Bacteria</taxon>
        <taxon>Pseudomonadati</taxon>
        <taxon>Chrysiogenota</taxon>
        <taxon>Chrysiogenia</taxon>
        <taxon>Chrysiogenales</taxon>
        <taxon>Chrysiogenaceae</taxon>
        <taxon>Desulfurispira</taxon>
    </lineage>
</organism>
<comment type="subcellular location">
    <subcellularLocation>
        <location evidence="1">Cell membrane</location>
        <topology evidence="1">Multi-pass membrane protein</topology>
    </subcellularLocation>
</comment>
<evidence type="ECO:0000256" key="8">
    <source>
        <dbReference type="SAM" id="Phobius"/>
    </source>
</evidence>
<dbReference type="FunFam" id="1.10.3470.10:FF:000001">
    <property type="entry name" value="Vitamin B12 ABC transporter permease BtuC"/>
    <property type="match status" value="1"/>
</dbReference>
<comment type="caution">
    <text evidence="9">The sequence shown here is derived from an EMBL/GenBank/DDBJ whole genome shotgun (WGS) entry which is preliminary data.</text>
</comment>
<reference evidence="9 10" key="1">
    <citation type="submission" date="2020-08" db="EMBL/GenBank/DDBJ databases">
        <title>Genomic Encyclopedia of Type Strains, Phase IV (KMG-IV): sequencing the most valuable type-strain genomes for metagenomic binning, comparative biology and taxonomic classification.</title>
        <authorList>
            <person name="Goeker M."/>
        </authorList>
    </citation>
    <scope>NUCLEOTIDE SEQUENCE [LARGE SCALE GENOMIC DNA]</scope>
    <source>
        <strain evidence="9 10">DSM 22071</strain>
    </source>
</reference>
<feature type="transmembrane region" description="Helical" evidence="8">
    <location>
        <begin position="186"/>
        <end position="208"/>
    </location>
</feature>
<evidence type="ECO:0000313" key="10">
    <source>
        <dbReference type="Proteomes" id="UP000528322"/>
    </source>
</evidence>
<accession>A0A7W7Y505</accession>
<dbReference type="CDD" id="cd06550">
    <property type="entry name" value="TM_ABC_iron-siderophores_like"/>
    <property type="match status" value="1"/>
</dbReference>
<evidence type="ECO:0000256" key="2">
    <source>
        <dbReference type="ARBA" id="ARBA00007935"/>
    </source>
</evidence>
<evidence type="ECO:0000313" key="9">
    <source>
        <dbReference type="EMBL" id="MBB5022129.1"/>
    </source>
</evidence>
<protein>
    <submittedName>
        <fullName evidence="9">Iron complex transport system permease protein</fullName>
    </submittedName>
</protein>
<name>A0A7W7Y505_9BACT</name>
<evidence type="ECO:0000256" key="5">
    <source>
        <dbReference type="ARBA" id="ARBA00022692"/>
    </source>
</evidence>
<feature type="transmembrane region" description="Helical" evidence="8">
    <location>
        <begin position="88"/>
        <end position="111"/>
    </location>
</feature>
<dbReference type="Gene3D" id="1.10.3470.10">
    <property type="entry name" value="ABC transporter involved in vitamin B12 uptake, BtuC"/>
    <property type="match status" value="1"/>
</dbReference>
<dbReference type="AlphaFoldDB" id="A0A7W7Y505"/>
<feature type="transmembrane region" description="Helical" evidence="8">
    <location>
        <begin position="117"/>
        <end position="136"/>
    </location>
</feature>
<feature type="transmembrane region" description="Helical" evidence="8">
    <location>
        <begin position="143"/>
        <end position="166"/>
    </location>
</feature>
<gene>
    <name evidence="9" type="ORF">HNR37_001457</name>
</gene>
<dbReference type="GO" id="GO:0022857">
    <property type="term" value="F:transmembrane transporter activity"/>
    <property type="evidence" value="ECO:0007669"/>
    <property type="project" value="InterPro"/>
</dbReference>
<comment type="similarity">
    <text evidence="2">Belongs to the binding-protein-dependent transport system permease family. FecCD subfamily.</text>
</comment>